<protein>
    <recommendedName>
        <fullName evidence="4">DUF4158 domain-containing protein</fullName>
    </recommendedName>
</protein>
<evidence type="ECO:0000256" key="1">
    <source>
        <dbReference type="SAM" id="MobiDB-lite"/>
    </source>
</evidence>
<feature type="compositionally biased region" description="Basic residues" evidence="1">
    <location>
        <begin position="87"/>
        <end position="98"/>
    </location>
</feature>
<comment type="caution">
    <text evidence="2">The sequence shown here is derived from an EMBL/GenBank/DDBJ whole genome shotgun (WGS) entry which is preliminary data.</text>
</comment>
<organism evidence="2 3">
    <name type="scientific">Streptomyces luteireticuli</name>
    <dbReference type="NCBI Taxonomy" id="173858"/>
    <lineage>
        <taxon>Bacteria</taxon>
        <taxon>Bacillati</taxon>
        <taxon>Actinomycetota</taxon>
        <taxon>Actinomycetes</taxon>
        <taxon>Kitasatosporales</taxon>
        <taxon>Streptomycetaceae</taxon>
        <taxon>Streptomyces</taxon>
    </lineage>
</organism>
<proteinExistence type="predicted"/>
<sequence length="135" mass="15071">MGLYDFTSRTAKRHRTEIRELTGRHECSVTDQIKLASHLVDAIWHAERREDQVRSELYQRMHHDRTEPPTPDQVASIIPLRAPPGRRAGRRRSRRPPRAGRGLPAAPGLWSSPASPGPRADAEPGAAQAPGDHAR</sequence>
<dbReference type="Proteomes" id="UP001500879">
    <property type="component" value="Unassembled WGS sequence"/>
</dbReference>
<accession>A0ABP3IQW9</accession>
<dbReference type="EMBL" id="BAAABX010000048">
    <property type="protein sequence ID" value="GAA0417725.1"/>
    <property type="molecule type" value="Genomic_DNA"/>
</dbReference>
<reference evidence="3" key="1">
    <citation type="journal article" date="2019" name="Int. J. Syst. Evol. Microbiol.">
        <title>The Global Catalogue of Microorganisms (GCM) 10K type strain sequencing project: providing services to taxonomists for standard genome sequencing and annotation.</title>
        <authorList>
            <consortium name="The Broad Institute Genomics Platform"/>
            <consortium name="The Broad Institute Genome Sequencing Center for Infectious Disease"/>
            <person name="Wu L."/>
            <person name="Ma J."/>
        </authorList>
    </citation>
    <scope>NUCLEOTIDE SEQUENCE [LARGE SCALE GENOMIC DNA]</scope>
    <source>
        <strain evidence="3">JCM 4788</strain>
    </source>
</reference>
<feature type="region of interest" description="Disordered" evidence="1">
    <location>
        <begin position="55"/>
        <end position="135"/>
    </location>
</feature>
<evidence type="ECO:0000313" key="3">
    <source>
        <dbReference type="Proteomes" id="UP001500879"/>
    </source>
</evidence>
<feature type="compositionally biased region" description="Basic and acidic residues" evidence="1">
    <location>
        <begin position="55"/>
        <end position="67"/>
    </location>
</feature>
<keyword evidence="3" id="KW-1185">Reference proteome</keyword>
<evidence type="ECO:0000313" key="2">
    <source>
        <dbReference type="EMBL" id="GAA0417725.1"/>
    </source>
</evidence>
<name>A0ABP3IQW9_9ACTN</name>
<gene>
    <name evidence="2" type="ORF">GCM10010357_43830</name>
</gene>
<evidence type="ECO:0008006" key="4">
    <source>
        <dbReference type="Google" id="ProtNLM"/>
    </source>
</evidence>
<feature type="compositionally biased region" description="Low complexity" evidence="1">
    <location>
        <begin position="99"/>
        <end position="109"/>
    </location>
</feature>